<reference evidence="3" key="2">
    <citation type="submission" date="2020-05" db="EMBL/GenBank/DDBJ databases">
        <title>Complete genome sequence of Bradyrhizobium diazoefficiens XF10 isolated from soybean nodule.</title>
        <authorList>
            <person name="Noda R."/>
            <person name="Kakizaki K."/>
            <person name="Minamisawa K."/>
        </authorList>
    </citation>
    <scope>NUCLEOTIDE SEQUENCE</scope>
    <source>
        <strain evidence="3">XF10</strain>
    </source>
</reference>
<dbReference type="InterPro" id="IPR017601">
    <property type="entry name" value="DGQHR-contain_dom"/>
</dbReference>
<reference evidence="2" key="3">
    <citation type="submission" date="2020-05" db="EMBL/GenBank/DDBJ databases">
        <title>Complete genome sequence of Bradyrhizobium diazoefficiens XF4 isolated from soybean nodule.</title>
        <authorList>
            <person name="Noda R."/>
            <person name="Kakizaki K."/>
            <person name="Minamisawa K."/>
        </authorList>
    </citation>
    <scope>NUCLEOTIDE SEQUENCE</scope>
    <source>
        <strain evidence="2">XF4</strain>
    </source>
</reference>
<proteinExistence type="predicted"/>
<dbReference type="CDD" id="cd16413">
    <property type="entry name" value="DGQHR_domain"/>
    <property type="match status" value="1"/>
</dbReference>
<dbReference type="EMBL" id="AP023091">
    <property type="protein sequence ID" value="BCE22219.1"/>
    <property type="molecule type" value="Genomic_DNA"/>
</dbReference>
<dbReference type="SUPFAM" id="SSF52980">
    <property type="entry name" value="Restriction endonuclease-like"/>
    <property type="match status" value="1"/>
</dbReference>
<name>A0A809Z7Q3_9BRAD</name>
<dbReference type="AlphaFoldDB" id="A0A809Z7Q3"/>
<dbReference type="InterPro" id="IPR017642">
    <property type="entry name" value="DNA_S_mod_DndB"/>
</dbReference>
<evidence type="ECO:0008006" key="4">
    <source>
        <dbReference type="Google" id="ProtNLM"/>
    </source>
</evidence>
<reference evidence="1" key="1">
    <citation type="submission" date="2020-05" db="EMBL/GenBank/DDBJ databases">
        <title>Complete genome sequence of Bradyrhizobium diazoefficiens XF1 isolated from soybean nodule.</title>
        <authorList>
            <person name="Noda R."/>
            <person name="Kakizaki K."/>
            <person name="Minamisawa K."/>
        </authorList>
    </citation>
    <scope>NUCLEOTIDE SEQUENCE</scope>
    <source>
        <strain evidence="1">XF1</strain>
    </source>
</reference>
<dbReference type="Pfam" id="PF14072">
    <property type="entry name" value="DndB"/>
    <property type="match status" value="1"/>
</dbReference>
<dbReference type="InterPro" id="IPR011335">
    <property type="entry name" value="Restrct_endonuc-II-like"/>
</dbReference>
<organism evidence="2">
    <name type="scientific">Bradyrhizobium diazoefficiens</name>
    <dbReference type="NCBI Taxonomy" id="1355477"/>
    <lineage>
        <taxon>Bacteria</taxon>
        <taxon>Pseudomonadati</taxon>
        <taxon>Pseudomonadota</taxon>
        <taxon>Alphaproteobacteria</taxon>
        <taxon>Hyphomicrobiales</taxon>
        <taxon>Nitrobacteraceae</taxon>
        <taxon>Bradyrhizobium</taxon>
    </lineage>
</organism>
<evidence type="ECO:0000313" key="3">
    <source>
        <dbReference type="EMBL" id="BCE92000.1"/>
    </source>
</evidence>
<dbReference type="EMBL" id="AP023094">
    <property type="protein sequence ID" value="BCE48484.1"/>
    <property type="molecule type" value="Genomic_DNA"/>
</dbReference>
<dbReference type="GO" id="GO:0003676">
    <property type="term" value="F:nucleic acid binding"/>
    <property type="evidence" value="ECO:0007669"/>
    <property type="project" value="InterPro"/>
</dbReference>
<sequence length="774" mass="86873">MLSNIFYRDELRGLANRRAKADDFKTVRQPLVAEELAKGWAVAQVNASTSRLSKPKSHDKLLEDRVWILMYRMGFNDLSGAGGAFQLLNANDPKGPDNQIDVVAIDSEVAFAVECKSSETPKKFADFSTVLAKHAALKEKFTRAVATQIPASHKRVTRFAIWSSKIIISDNDRTRANTAGVTLLDEKDLEYYELLILQVGTAARYQFLADVLQGRGIPGLEIKIPAIRARMGGSTSYSFSISPEYLLKIAFVSHRARGKASDIDAYQRLLKKSRLRSIRQYISDGGIFPTNIVVNIAESRWLSFDRGKQEGDDKNATFGWLTIRPAYRVAWIIDGQHRLFSYADHPSAKKSLISVIAFVGLEPSEQARLFVDINAEQRKVKQGLLQELYAELHWDADDPEIRVQAILSKVVQALDSDLKSPLLGRVLKADDPRSETRCISLTSIFHALERTGLFIARTRKGEVLEYGPLWDGENQATLKRTVTVLIGFLDYVKSAAPELWEKGSGEGGGLTMNDGITVCLNVLRSAFHHLQTVKRLSLSELDAPELVEALEPFGRAVGQFFATRTPEQMTQFRSLRGIQGQTTGTRRAEEFVQNLDATFNPPGLKEFLSREKAQTTTQAFELLQGIERVLQSTILSELKSEFGEEEADWWFAGVPKGVRKKVDDRINEEGGKKGGRAENFDLIDYRDIAEANWQLFEAPLARGKGNKQARTKWLAEVNDLRKPVMHASKGQSLPITEEQVAFLDEIHRWLQSQLHEEFADTLIQGHEELREGRG</sequence>
<dbReference type="NCBIfam" id="TIGR03187">
    <property type="entry name" value="DGQHR"/>
    <property type="match status" value="1"/>
</dbReference>
<dbReference type="EMBL" id="AP023099">
    <property type="protein sequence ID" value="BCE92000.1"/>
    <property type="molecule type" value="Genomic_DNA"/>
</dbReference>
<evidence type="ECO:0000313" key="1">
    <source>
        <dbReference type="EMBL" id="BCE22219.1"/>
    </source>
</evidence>
<dbReference type="Gene3D" id="3.40.1350.10">
    <property type="match status" value="1"/>
</dbReference>
<protein>
    <recommendedName>
        <fullName evidence="4">DGQHR domain-containing protein</fullName>
    </recommendedName>
</protein>
<evidence type="ECO:0000313" key="2">
    <source>
        <dbReference type="EMBL" id="BCE48484.1"/>
    </source>
</evidence>
<gene>
    <name evidence="3" type="ORF">XF10B_47980</name>
    <name evidence="1" type="ORF">XF1B_49000</name>
    <name evidence="2" type="ORF">XF4B_48330</name>
</gene>
<dbReference type="InterPro" id="IPR011856">
    <property type="entry name" value="tRNA_endonuc-like_dom_sf"/>
</dbReference>
<accession>A0A809Z7Q3</accession>